<dbReference type="Proteomes" id="UP000595053">
    <property type="component" value="Chromosome"/>
</dbReference>
<dbReference type="EMBL" id="CP063213">
    <property type="protein sequence ID" value="QOR44940.1"/>
    <property type="molecule type" value="Genomic_DNA"/>
</dbReference>
<dbReference type="CDD" id="cd07716">
    <property type="entry name" value="RNaseZ_short-form-like_MBL-fold"/>
    <property type="match status" value="1"/>
</dbReference>
<accession>A0A7M1QS95</accession>
<gene>
    <name evidence="2" type="ORF">INS88_06490</name>
</gene>
<evidence type="ECO:0000313" key="3">
    <source>
        <dbReference type="Proteomes" id="UP000595053"/>
    </source>
</evidence>
<dbReference type="GO" id="GO:0042781">
    <property type="term" value="F:3'-tRNA processing endoribonuclease activity"/>
    <property type="evidence" value="ECO:0007669"/>
    <property type="project" value="TreeGrafter"/>
</dbReference>
<keyword evidence="2" id="KW-0378">Hydrolase</keyword>
<evidence type="ECO:0000259" key="1">
    <source>
        <dbReference type="Pfam" id="PF12706"/>
    </source>
</evidence>
<dbReference type="AlphaFoldDB" id="A0A7M1QS95"/>
<dbReference type="SUPFAM" id="SSF56281">
    <property type="entry name" value="Metallo-hydrolase/oxidoreductase"/>
    <property type="match status" value="1"/>
</dbReference>
<keyword evidence="3" id="KW-1185">Reference proteome</keyword>
<evidence type="ECO:0000313" key="2">
    <source>
        <dbReference type="EMBL" id="QOR44940.1"/>
    </source>
</evidence>
<sequence>MKLTIIGCSGSMSGKDSPASSYLLQAHGPDETGNDRMWSIILDFGPGAMGHLLRYADPARIDGMFLSHLHADHCVDIVGMQVYRRWYPEGALPRIPVFSPGDGAARTRGISGDPSEETYASEFEFQQIGPADTVKIGPFNIEFYAGYHSVPSVAMRISGPSERDPNELVTMTYTGDTDYISSVVDAARGVDLLLCEAAFEEERDLVEGIHLTGLRAGRIAAEGGVGRLLLTHLQPWTSPQRNIRDARSLYSGDVEAVRAGEVYTI</sequence>
<dbReference type="InterPro" id="IPR001279">
    <property type="entry name" value="Metallo-B-lactamas"/>
</dbReference>
<dbReference type="PANTHER" id="PTHR46018">
    <property type="entry name" value="ZINC PHOSPHODIESTERASE ELAC PROTEIN 1"/>
    <property type="match status" value="1"/>
</dbReference>
<dbReference type="RefSeq" id="WP_197550741.1">
    <property type="nucleotide sequence ID" value="NZ_CP063213.1"/>
</dbReference>
<feature type="domain" description="Metallo-beta-lactamase" evidence="1">
    <location>
        <begin position="40"/>
        <end position="232"/>
    </location>
</feature>
<dbReference type="InterPro" id="IPR036866">
    <property type="entry name" value="RibonucZ/Hydroxyglut_hydro"/>
</dbReference>
<dbReference type="Pfam" id="PF12706">
    <property type="entry name" value="Lactamase_B_2"/>
    <property type="match status" value="1"/>
</dbReference>
<protein>
    <submittedName>
        <fullName evidence="2">MBL fold metallo-hydrolase</fullName>
    </submittedName>
</protein>
<name>A0A7M1QS95_9ACTO</name>
<organism evidence="2 3">
    <name type="scientific">Trueperella pecoris</name>
    <dbReference type="NCBI Taxonomy" id="2733571"/>
    <lineage>
        <taxon>Bacteria</taxon>
        <taxon>Bacillati</taxon>
        <taxon>Actinomycetota</taxon>
        <taxon>Actinomycetes</taxon>
        <taxon>Actinomycetales</taxon>
        <taxon>Actinomycetaceae</taxon>
        <taxon>Trueperella</taxon>
    </lineage>
</organism>
<dbReference type="Gene3D" id="3.60.15.10">
    <property type="entry name" value="Ribonuclease Z/Hydroxyacylglutathione hydrolase-like"/>
    <property type="match status" value="1"/>
</dbReference>
<reference evidence="2 3" key="1">
    <citation type="submission" date="2020-10" db="EMBL/GenBank/DDBJ databases">
        <title>Trueperella pecoris sp. nov. isolated from bovine and porcine specimens.</title>
        <authorList>
            <person name="Schoenecker L."/>
            <person name="Schnydrig P."/>
            <person name="Brodard I."/>
            <person name="Thomann A."/>
            <person name="Hemphill A."/>
            <person name="Rodriguez-Campos S."/>
            <person name="Perreten V."/>
            <person name="Jores J."/>
            <person name="Kittl S."/>
        </authorList>
    </citation>
    <scope>NUCLEOTIDE SEQUENCE [LARGE SCALE GENOMIC DNA]</scope>
    <source>
        <strain evidence="2 3">15A0121</strain>
    </source>
</reference>
<dbReference type="PANTHER" id="PTHR46018:SF4">
    <property type="entry name" value="METALLO-HYDROLASE YHFI-RELATED"/>
    <property type="match status" value="1"/>
</dbReference>
<proteinExistence type="predicted"/>